<dbReference type="OrthoDB" id="10061135at2759"/>
<gene>
    <name evidence="4" type="primary">LOC109471896</name>
</gene>
<evidence type="ECO:0000256" key="2">
    <source>
        <dbReference type="SAM" id="MobiDB-lite"/>
    </source>
</evidence>
<feature type="compositionally biased region" description="Polar residues" evidence="2">
    <location>
        <begin position="410"/>
        <end position="419"/>
    </location>
</feature>
<dbReference type="Gene3D" id="3.80.10.10">
    <property type="entry name" value="Ribonuclease Inhibitor"/>
    <property type="match status" value="1"/>
</dbReference>
<feature type="compositionally biased region" description="Basic and acidic residues" evidence="2">
    <location>
        <begin position="441"/>
        <end position="459"/>
    </location>
</feature>
<reference evidence="4" key="1">
    <citation type="submission" date="2025-08" db="UniProtKB">
        <authorList>
            <consortium name="RefSeq"/>
        </authorList>
    </citation>
    <scope>IDENTIFICATION</scope>
    <source>
        <tissue evidence="4">Gonad</tissue>
    </source>
</reference>
<protein>
    <submittedName>
        <fullName evidence="4">Serine/arginine repetitive matrix protein 2-like isoform X1</fullName>
    </submittedName>
</protein>
<feature type="compositionally biased region" description="Polar residues" evidence="2">
    <location>
        <begin position="217"/>
        <end position="226"/>
    </location>
</feature>
<dbReference type="RefSeq" id="XP_019626896.1">
    <property type="nucleotide sequence ID" value="XM_019771337.1"/>
</dbReference>
<evidence type="ECO:0000313" key="3">
    <source>
        <dbReference type="Proteomes" id="UP000515135"/>
    </source>
</evidence>
<feature type="compositionally biased region" description="Polar residues" evidence="2">
    <location>
        <begin position="265"/>
        <end position="274"/>
    </location>
</feature>
<feature type="compositionally biased region" description="Polar residues" evidence="2">
    <location>
        <begin position="95"/>
        <end position="104"/>
    </location>
</feature>
<accession>A0A6P4ZB26</accession>
<feature type="compositionally biased region" description="Basic and acidic residues" evidence="2">
    <location>
        <begin position="129"/>
        <end position="151"/>
    </location>
</feature>
<name>A0A6P4ZB26_BRABE</name>
<dbReference type="PANTHER" id="PTHR14224:SF37">
    <property type="entry name" value="LEUCINE-RICH REPEAT-CONTAINING PROTEIN 14"/>
    <property type="match status" value="1"/>
</dbReference>
<feature type="region of interest" description="Disordered" evidence="2">
    <location>
        <begin position="764"/>
        <end position="789"/>
    </location>
</feature>
<feature type="compositionally biased region" description="Basic and acidic residues" evidence="2">
    <location>
        <begin position="159"/>
        <end position="172"/>
    </location>
</feature>
<keyword evidence="1" id="KW-0677">Repeat</keyword>
<evidence type="ECO:0000313" key="4">
    <source>
        <dbReference type="RefSeq" id="XP_019626896.1"/>
    </source>
</evidence>
<dbReference type="KEGG" id="bbel:109471896"/>
<feature type="compositionally biased region" description="Polar residues" evidence="2">
    <location>
        <begin position="119"/>
        <end position="128"/>
    </location>
</feature>
<feature type="compositionally biased region" description="Basic and acidic residues" evidence="2">
    <location>
        <begin position="496"/>
        <end position="532"/>
    </location>
</feature>
<feature type="compositionally biased region" description="Polar residues" evidence="2">
    <location>
        <begin position="382"/>
        <end position="391"/>
    </location>
</feature>
<feature type="region of interest" description="Disordered" evidence="2">
    <location>
        <begin position="51"/>
        <end position="737"/>
    </location>
</feature>
<feature type="compositionally biased region" description="Basic and acidic residues" evidence="2">
    <location>
        <begin position="227"/>
        <end position="248"/>
    </location>
</feature>
<organism evidence="3 4">
    <name type="scientific">Branchiostoma belcheri</name>
    <name type="common">Amphioxus</name>
    <dbReference type="NCBI Taxonomy" id="7741"/>
    <lineage>
        <taxon>Eukaryota</taxon>
        <taxon>Metazoa</taxon>
        <taxon>Chordata</taxon>
        <taxon>Cephalochordata</taxon>
        <taxon>Leptocardii</taxon>
        <taxon>Amphioxiformes</taxon>
        <taxon>Branchiostomatidae</taxon>
        <taxon>Branchiostoma</taxon>
    </lineage>
</organism>
<dbReference type="InterPro" id="IPR050694">
    <property type="entry name" value="LRRC14/PRAME"/>
</dbReference>
<feature type="compositionally biased region" description="Polar residues" evidence="2">
    <location>
        <begin position="584"/>
        <end position="599"/>
    </location>
</feature>
<feature type="compositionally biased region" description="Basic and acidic residues" evidence="2">
    <location>
        <begin position="878"/>
        <end position="889"/>
    </location>
</feature>
<dbReference type="GO" id="GO:0005737">
    <property type="term" value="C:cytoplasm"/>
    <property type="evidence" value="ECO:0007669"/>
    <property type="project" value="TreeGrafter"/>
</dbReference>
<feature type="region of interest" description="Disordered" evidence="2">
    <location>
        <begin position="814"/>
        <end position="836"/>
    </location>
</feature>
<dbReference type="PANTHER" id="PTHR14224">
    <property type="entry name" value="SIMILAR TO PREFERENTIALLY EXPRESSED ANTIGEN IN MELANOMA-LIKE 3"/>
    <property type="match status" value="1"/>
</dbReference>
<dbReference type="GeneID" id="109471896"/>
<feature type="region of interest" description="Disordered" evidence="2">
    <location>
        <begin position="869"/>
        <end position="921"/>
    </location>
</feature>
<feature type="compositionally biased region" description="Basic and acidic residues" evidence="2">
    <location>
        <begin position="767"/>
        <end position="789"/>
    </location>
</feature>
<dbReference type="SUPFAM" id="SSF52047">
    <property type="entry name" value="RNI-like"/>
    <property type="match status" value="1"/>
</dbReference>
<keyword evidence="3" id="KW-1185">Reference proteome</keyword>
<feature type="compositionally biased region" description="Polar residues" evidence="2">
    <location>
        <begin position="622"/>
        <end position="631"/>
    </location>
</feature>
<feature type="region of interest" description="Disordered" evidence="2">
    <location>
        <begin position="935"/>
        <end position="969"/>
    </location>
</feature>
<proteinExistence type="predicted"/>
<feature type="compositionally biased region" description="Basic and acidic residues" evidence="2">
    <location>
        <begin position="81"/>
        <end position="94"/>
    </location>
</feature>
<dbReference type="InterPro" id="IPR032675">
    <property type="entry name" value="LRR_dom_sf"/>
</dbReference>
<sequence length="1463" mass="162052">MMGEPETRRGGWNQRFGRPEKIQTDPGSKGKVVGSGGNKFAAMRAMFERGAAEEGAKVPAPVSRRARTKDASKKRPGSWILHDKESETTEKSSDRTVSQKTATFSREKTAESAEKSSDRTVSQKTSAFSREKAGSSDTEDRVSKLSSDRSVSHKMAAFSREKSSETTEKSSDRTVSQKSAFSREKTTETAVGSSRMKLSSERTVSQKTAISREKTQESATGSSRTKLSSDRTVHQKAFSREKTPEKGSSRTNGDINDEKHKLSSDRTVTQNTAAFSREKTAKDRLGSNFRERTDRAPDPPERDFSKVLRKTTSSSAVKEEVETSKKYRTHTNAVNGVSDEKKHSETSSVSRSKVLTEKFADEPAPDVTQDGEKMAGNEETSETGNGRSSSLTEEVIFVEEVVTSEEESVPQTTQRSNRVQPDVQVNRALRDVTDDVQVSRTSRDVTDDLKVSRTSRDVTDDVQVSRTSRRRRLGRHDAPDVNSYELHISENGTPEGDLRSTTERTDVTETSERDLTSTNDRTEIRKTAERETPTPAPRRHRGTSRKDDVATSVRTDVTNGVDVQESAQPKPPTRARTKMDVNKNGLNGTSTSTQRQTDVNPEKDADAETSAKTVDTDGLGVNSENFIQTKPPTGRTKMDGYVRKTGLNVTSTSTQRQSDVISDTASTDGIDVNSENLIQNKTETQRQRNGDVGVTLDKSNENGAPKRHGRRTVAESDGTEKSATENGVTSARRQSKIADVDVKNADENEIATRQPSRITDVDVENGELTRRQSKTTDVDVEKTDENTEPTRLRSRVADADVGKTDVKDALVQPGSKVSGTDVEKTDVNGVTSTRRSSRITNVDAEKPDVNMEPTRRRSKVADVADADVNDAPTRRRSRVADVDAEKTDENEVTSTRRRSRVADVADADANDAPTRRRSRIAAEIEDVDAELARPRYRRRDRDATDADLDAPTSRRRSRNGGDVMTSARGRSTLLLPEDGTLELNSAAYGKVSTLQWGFRAPGYADRLDRRRPLEKMNGDEMALRGALLSGDVEKVKVMVSTWPHKVLDFRNVYGQSGISTIQNGHLTKEDQSEEEVPVFPKRPIEYSNPAVSWSRDLTKAVVEGLTEKSNSEFQAVCMQNVLPDKDMTNDFATAALEADRQDCKMEGTLDVYLNVWLKWGYSNSEKLAKALAAGLGTAARMRLHASSAVVHRAHRCYKFVGELINTLDPEVTTGFEVYENEADLEEKFKDIVKLKNLTSLTLAGCLPEGTSPEYLQTLVSSMPNLRRLDVRRNPLTGWFAELLGTASPLQYLNISQCGVSQIDLYFLANSHHIGQLEELDLSGTDLTGLMEDTTQLLLQASRNLKWLGMAECNLGDHAATILDLLEKLRYLEEWDLNDNGFSEGDVCKIVEACAKAPGFRFLKVTPPDTVNSADPKEGSKEVRRFDGLVKAALRRACPDEDRKMRCLVTYKLPEYKDEPPTLI</sequence>
<feature type="compositionally biased region" description="Basic and acidic residues" evidence="2">
    <location>
        <begin position="712"/>
        <end position="723"/>
    </location>
</feature>
<dbReference type="Proteomes" id="UP000515135">
    <property type="component" value="Unplaced"/>
</dbReference>
<evidence type="ECO:0000256" key="1">
    <source>
        <dbReference type="ARBA" id="ARBA00022737"/>
    </source>
</evidence>
<feature type="compositionally biased region" description="Basic and acidic residues" evidence="2">
    <location>
        <begin position="276"/>
        <end position="306"/>
    </location>
</feature>
<feature type="compositionally biased region" description="Basic and acidic residues" evidence="2">
    <location>
        <begin position="105"/>
        <end position="118"/>
    </location>
</feature>
<feature type="compositionally biased region" description="Low complexity" evidence="2">
    <location>
        <begin position="392"/>
        <end position="401"/>
    </location>
</feature>
<feature type="compositionally biased region" description="Polar residues" evidence="2">
    <location>
        <begin position="647"/>
        <end position="682"/>
    </location>
</feature>
<feature type="region of interest" description="Disordered" evidence="2">
    <location>
        <begin position="1"/>
        <end position="36"/>
    </location>
</feature>